<evidence type="ECO:0000313" key="1">
    <source>
        <dbReference type="EMBL" id="JAG23465.1"/>
    </source>
</evidence>
<reference evidence="1" key="1">
    <citation type="journal article" date="2014" name="PLoS ONE">
        <title>Transcriptome-Based Identification of ABC Transporters in the Western Tarnished Plant Bug Lygus hesperus.</title>
        <authorList>
            <person name="Hull J.J."/>
            <person name="Chaney K."/>
            <person name="Geib S.M."/>
            <person name="Fabrick J.A."/>
            <person name="Brent C.S."/>
            <person name="Walsh D."/>
            <person name="Lavine L.C."/>
        </authorList>
    </citation>
    <scope>NUCLEOTIDE SEQUENCE</scope>
</reference>
<reference evidence="1" key="2">
    <citation type="submission" date="2014-07" db="EMBL/GenBank/DDBJ databases">
        <authorList>
            <person name="Hull J."/>
        </authorList>
    </citation>
    <scope>NUCLEOTIDE SEQUENCE</scope>
</reference>
<proteinExistence type="predicted"/>
<feature type="non-terminal residue" evidence="1">
    <location>
        <position position="1"/>
    </location>
</feature>
<name>A0A0A9Y1Q6_LYGHE</name>
<gene>
    <name evidence="1" type="primary">HEK2</name>
    <name evidence="1" type="ORF">CM83_104251</name>
</gene>
<dbReference type="EMBL" id="GBHO01020139">
    <property type="protein sequence ID" value="JAG23465.1"/>
    <property type="molecule type" value="Transcribed_RNA"/>
</dbReference>
<dbReference type="AlphaFoldDB" id="A0A0A9Y1Q6"/>
<protein>
    <submittedName>
        <fullName evidence="1">Heterogeneous nuclear rnp K-like protein 2</fullName>
    </submittedName>
</protein>
<organism evidence="1">
    <name type="scientific">Lygus hesperus</name>
    <name type="common">Western plant bug</name>
    <dbReference type="NCBI Taxonomy" id="30085"/>
    <lineage>
        <taxon>Eukaryota</taxon>
        <taxon>Metazoa</taxon>
        <taxon>Ecdysozoa</taxon>
        <taxon>Arthropoda</taxon>
        <taxon>Hexapoda</taxon>
        <taxon>Insecta</taxon>
        <taxon>Pterygota</taxon>
        <taxon>Neoptera</taxon>
        <taxon>Paraneoptera</taxon>
        <taxon>Hemiptera</taxon>
        <taxon>Heteroptera</taxon>
        <taxon>Panheteroptera</taxon>
        <taxon>Cimicomorpha</taxon>
        <taxon>Miridae</taxon>
        <taxon>Mirini</taxon>
        <taxon>Lygus</taxon>
    </lineage>
</organism>
<sequence>ETSEEYRKRRMEADLVCRRKKRALDRKEIEELEEAANLPNSRKFYRRTKDIKKGFQPRAVFCKDKEGNFLGSQEQILDRWAQYFRDLLNASDYLQMEEQETLSLPDRENEERI</sequence>
<accession>A0A0A9Y1Q6</accession>